<evidence type="ECO:0000259" key="1">
    <source>
        <dbReference type="Pfam" id="PF00293"/>
    </source>
</evidence>
<dbReference type="Gene3D" id="3.90.79.10">
    <property type="entry name" value="Nucleoside Triphosphate Pyrophosphohydrolase"/>
    <property type="match status" value="1"/>
</dbReference>
<dbReference type="EnsemblMetazoa" id="OVOC8099.1">
    <property type="protein sequence ID" value="OVOC8099.1"/>
    <property type="gene ID" value="WBGene00244908"/>
</dbReference>
<dbReference type="EMBL" id="CMVM020000246">
    <property type="status" value="NOT_ANNOTATED_CDS"/>
    <property type="molecule type" value="Genomic_DNA"/>
</dbReference>
<evidence type="ECO:0000313" key="3">
    <source>
        <dbReference type="Proteomes" id="UP000024404"/>
    </source>
</evidence>
<dbReference type="SUPFAM" id="SSF55811">
    <property type="entry name" value="Nudix"/>
    <property type="match status" value="1"/>
</dbReference>
<organism evidence="2 3">
    <name type="scientific">Onchocerca volvulus</name>
    <dbReference type="NCBI Taxonomy" id="6282"/>
    <lineage>
        <taxon>Eukaryota</taxon>
        <taxon>Metazoa</taxon>
        <taxon>Ecdysozoa</taxon>
        <taxon>Nematoda</taxon>
        <taxon>Chromadorea</taxon>
        <taxon>Rhabditida</taxon>
        <taxon>Spirurina</taxon>
        <taxon>Spiruromorpha</taxon>
        <taxon>Filarioidea</taxon>
        <taxon>Onchocercidae</taxon>
        <taxon>Onchocerca</taxon>
    </lineage>
</organism>
<accession>A0A8R1Y1B0</accession>
<dbReference type="InterPro" id="IPR015797">
    <property type="entry name" value="NUDIX_hydrolase-like_dom_sf"/>
</dbReference>
<evidence type="ECO:0000313" key="2">
    <source>
        <dbReference type="EnsemblMetazoa" id="OVOC8099.1"/>
    </source>
</evidence>
<feature type="domain" description="Nudix hydrolase" evidence="1">
    <location>
        <begin position="30"/>
        <end position="64"/>
    </location>
</feature>
<dbReference type="AlphaFoldDB" id="A0A8R1Y1B0"/>
<reference evidence="3" key="1">
    <citation type="submission" date="2013-10" db="EMBL/GenBank/DDBJ databases">
        <title>Genome sequencing of Onchocerca volvulus.</title>
        <authorList>
            <person name="Cotton J."/>
            <person name="Tsai J."/>
            <person name="Stanley E."/>
            <person name="Tracey A."/>
            <person name="Holroyd N."/>
            <person name="Lustigman S."/>
            <person name="Berriman M."/>
        </authorList>
    </citation>
    <scope>NUCLEOTIDE SEQUENCE</scope>
</reference>
<dbReference type="Pfam" id="PF00293">
    <property type="entry name" value="NUDIX"/>
    <property type="match status" value="1"/>
</dbReference>
<name>A0A8R1Y1B0_ONCVO</name>
<keyword evidence="3" id="KW-1185">Reference proteome</keyword>
<sequence>MVFIRWPYFQLKLTIIGTVLIETGSKMDELPLPQEGIDNGEELKQAALRELLEEIGTGKAKIVAKNKGWIYYNLPEKFIPICWDGRYSSPKQRWMI</sequence>
<reference evidence="2" key="2">
    <citation type="submission" date="2022-06" db="UniProtKB">
        <authorList>
            <consortium name="EnsemblMetazoa"/>
        </authorList>
    </citation>
    <scope>IDENTIFICATION</scope>
</reference>
<proteinExistence type="predicted"/>
<dbReference type="InterPro" id="IPR000086">
    <property type="entry name" value="NUDIX_hydrolase_dom"/>
</dbReference>
<protein>
    <submittedName>
        <fullName evidence="2">Nudix hydrolase domain-containing protein</fullName>
    </submittedName>
</protein>
<dbReference type="Proteomes" id="UP000024404">
    <property type="component" value="Unassembled WGS sequence"/>
</dbReference>